<keyword evidence="8 9" id="KW-0998">Cell outer membrane</keyword>
<evidence type="ECO:0000256" key="11">
    <source>
        <dbReference type="RuleBase" id="RU003357"/>
    </source>
</evidence>
<evidence type="ECO:0000256" key="7">
    <source>
        <dbReference type="ARBA" id="ARBA00023136"/>
    </source>
</evidence>
<dbReference type="Gene3D" id="2.40.170.20">
    <property type="entry name" value="TonB-dependent receptor, beta-barrel domain"/>
    <property type="match status" value="1"/>
</dbReference>
<evidence type="ECO:0000256" key="4">
    <source>
        <dbReference type="ARBA" id="ARBA00022692"/>
    </source>
</evidence>
<dbReference type="InterPro" id="IPR012910">
    <property type="entry name" value="Plug_dom"/>
</dbReference>
<organism evidence="14 15">
    <name type="scientific">Phocoenobacter uteri</name>
    <dbReference type="NCBI Taxonomy" id="146806"/>
    <lineage>
        <taxon>Bacteria</taxon>
        <taxon>Pseudomonadati</taxon>
        <taxon>Pseudomonadota</taxon>
        <taxon>Gammaproteobacteria</taxon>
        <taxon>Pasteurellales</taxon>
        <taxon>Pasteurellaceae</taxon>
        <taxon>Phocoenobacter</taxon>
    </lineage>
</organism>
<evidence type="ECO:0000256" key="5">
    <source>
        <dbReference type="ARBA" id="ARBA00022729"/>
    </source>
</evidence>
<evidence type="ECO:0000256" key="1">
    <source>
        <dbReference type="ARBA" id="ARBA00004571"/>
    </source>
</evidence>
<evidence type="ECO:0000256" key="6">
    <source>
        <dbReference type="ARBA" id="ARBA00023077"/>
    </source>
</evidence>
<dbReference type="InterPro" id="IPR000531">
    <property type="entry name" value="Beta-barrel_TonB"/>
</dbReference>
<keyword evidence="2 9" id="KW-0813">Transport</keyword>
<dbReference type="EMBL" id="UGTA01000001">
    <property type="protein sequence ID" value="SUB58157.1"/>
    <property type="molecule type" value="Genomic_DNA"/>
</dbReference>
<evidence type="ECO:0000259" key="12">
    <source>
        <dbReference type="Pfam" id="PF00593"/>
    </source>
</evidence>
<dbReference type="RefSeq" id="WP_115314672.1">
    <property type="nucleotide sequence ID" value="NZ_LWIF01000001.1"/>
</dbReference>
<evidence type="ECO:0000313" key="15">
    <source>
        <dbReference type="Proteomes" id="UP000255417"/>
    </source>
</evidence>
<dbReference type="InterPro" id="IPR039426">
    <property type="entry name" value="TonB-dep_rcpt-like"/>
</dbReference>
<dbReference type="Pfam" id="PF00593">
    <property type="entry name" value="TonB_dep_Rec_b-barrel"/>
    <property type="match status" value="1"/>
</dbReference>
<dbReference type="GO" id="GO:0015344">
    <property type="term" value="F:siderophore uptake transmembrane transporter activity"/>
    <property type="evidence" value="ECO:0007669"/>
    <property type="project" value="TreeGrafter"/>
</dbReference>
<proteinExistence type="inferred from homology"/>
<evidence type="ECO:0000256" key="9">
    <source>
        <dbReference type="PROSITE-ProRule" id="PRU01360"/>
    </source>
</evidence>
<evidence type="ECO:0000259" key="13">
    <source>
        <dbReference type="Pfam" id="PF07715"/>
    </source>
</evidence>
<evidence type="ECO:0000256" key="3">
    <source>
        <dbReference type="ARBA" id="ARBA00022452"/>
    </source>
</evidence>
<comment type="subcellular location">
    <subcellularLocation>
        <location evidence="1 9">Cell outer membrane</location>
        <topology evidence="1 9">Multi-pass membrane protein</topology>
    </subcellularLocation>
</comment>
<dbReference type="Pfam" id="PF07715">
    <property type="entry name" value="Plug"/>
    <property type="match status" value="1"/>
</dbReference>
<dbReference type="SUPFAM" id="SSF56935">
    <property type="entry name" value="Porins"/>
    <property type="match status" value="1"/>
</dbReference>
<keyword evidence="14" id="KW-0675">Receptor</keyword>
<feature type="domain" description="TonB-dependent receptor-like beta-barrel" evidence="12">
    <location>
        <begin position="310"/>
        <end position="792"/>
    </location>
</feature>
<keyword evidence="5" id="KW-0732">Signal</keyword>
<keyword evidence="7 9" id="KW-0472">Membrane</keyword>
<sequence>MKLKLTIVYIAIGFGMNSAFSQNQSIILDEINVIGNISKDNTDPLSYKPKSNDIVVTKRELRSKSSTLGNALSSELGVHSSQFGGGASSPIIRGQEGVRLKVLSNGSDVIDMAELSPDHNHGVDTLLSSKVEIIRGATTLLYANASSAGVINVIDERIPTEVPDLLVGEGAIRYNSNSNEKLKTIGLTGGVGKYLAVRIEGLHRGSDIYKVPEFNLGEKIDYVPDTQNHTKLGSFGFNFIGSKGSIGASVTERSENYGIPGHDHQMDTCHAHIKGENDNHGYYLGMYPHLTDDTDLLNAHFDGCGQISLDHKHSHKHPYGHSHHLGTKGPNVVSFSRRKDIKAQLNKPLRGLDRLRIYYTTTKYHHDEKDGAVVTNLFNNNGNNTRIELFHTPTSGFSGVIGMQYQKKSMDANIPRRTPCSTLYGHPCSKSLNPNEFLKPITEQDRVHWALIPNKNVQTSFFIAEKFKYKDFVFDAAIRTEKQRIHIDYDVEQLKNNRRIKYDRWSDSNPLKKVCSPEKKSSPWSWSGDPNPDYDKIACDVEIDKIEPLPSLSNYNERATSYAFSTLWRFKPKYEVTLAYSHNERHPTPMELYYHGNHIATSSYEHGNKNLTKEISDSYEINSAYQGDKLRYSISLYYSYFKNRIFNQTLSKLGNLSLNRYAQSKAEYYGIEGRLDYEINNHLDVGVFGDYVRGKLFDLAPKQTRTDGRFVEYVAQPDQNAPRVPPARLGLRIKWDITDALSSDLEYTYVFKQRKVAPLENKTEGYQLLNLGLSYDHFYKDIDYSIFMKVDNAFNKKVYSHTSYLSFVPQMGRNITMGVNFSF</sequence>
<keyword evidence="4 9" id="KW-0812">Transmembrane</keyword>
<dbReference type="AlphaFoldDB" id="A0A379C934"/>
<dbReference type="InterPro" id="IPR037066">
    <property type="entry name" value="Plug_dom_sf"/>
</dbReference>
<dbReference type="PROSITE" id="PS52016">
    <property type="entry name" value="TONB_DEPENDENT_REC_3"/>
    <property type="match status" value="1"/>
</dbReference>
<dbReference type="OrthoDB" id="9795928at2"/>
<keyword evidence="15" id="KW-1185">Reference proteome</keyword>
<feature type="domain" description="TonB-dependent receptor plug" evidence="13">
    <location>
        <begin position="55"/>
        <end position="150"/>
    </location>
</feature>
<evidence type="ECO:0000313" key="14">
    <source>
        <dbReference type="EMBL" id="SUB58157.1"/>
    </source>
</evidence>
<evidence type="ECO:0000256" key="8">
    <source>
        <dbReference type="ARBA" id="ARBA00023237"/>
    </source>
</evidence>
<dbReference type="PROSITE" id="PS01156">
    <property type="entry name" value="TONB_DEPENDENT_REC_2"/>
    <property type="match status" value="1"/>
</dbReference>
<dbReference type="GO" id="GO:0009279">
    <property type="term" value="C:cell outer membrane"/>
    <property type="evidence" value="ECO:0007669"/>
    <property type="project" value="UniProtKB-SubCell"/>
</dbReference>
<evidence type="ECO:0000256" key="10">
    <source>
        <dbReference type="PROSITE-ProRule" id="PRU10144"/>
    </source>
</evidence>
<dbReference type="GO" id="GO:0044718">
    <property type="term" value="P:siderophore transmembrane transport"/>
    <property type="evidence" value="ECO:0007669"/>
    <property type="project" value="TreeGrafter"/>
</dbReference>
<keyword evidence="3 9" id="KW-1134">Transmembrane beta strand</keyword>
<keyword evidence="6 11" id="KW-0798">TonB box</keyword>
<feature type="short sequence motif" description="TonB C-terminal box" evidence="10">
    <location>
        <begin position="806"/>
        <end position="823"/>
    </location>
</feature>
<dbReference type="Proteomes" id="UP000255417">
    <property type="component" value="Unassembled WGS sequence"/>
</dbReference>
<dbReference type="PANTHER" id="PTHR30069:SF40">
    <property type="entry name" value="TONB-DEPENDENT RECEPTOR NMB0964-RELATED"/>
    <property type="match status" value="1"/>
</dbReference>
<dbReference type="InterPro" id="IPR010917">
    <property type="entry name" value="TonB_rcpt_CS"/>
</dbReference>
<dbReference type="Gene3D" id="2.170.130.10">
    <property type="entry name" value="TonB-dependent receptor, plug domain"/>
    <property type="match status" value="1"/>
</dbReference>
<accession>A0A379C934</accession>
<name>A0A379C934_9PAST</name>
<comment type="similarity">
    <text evidence="9 11">Belongs to the TonB-dependent receptor family.</text>
</comment>
<dbReference type="InterPro" id="IPR036942">
    <property type="entry name" value="Beta-barrel_TonB_sf"/>
</dbReference>
<gene>
    <name evidence="14" type="ORF">NCTC12872_00107</name>
</gene>
<evidence type="ECO:0000256" key="2">
    <source>
        <dbReference type="ARBA" id="ARBA00022448"/>
    </source>
</evidence>
<protein>
    <submittedName>
        <fullName evidence="14">Probable TonB-dependent receptor NMB0964</fullName>
    </submittedName>
</protein>
<reference evidence="14 15" key="1">
    <citation type="submission" date="2018-06" db="EMBL/GenBank/DDBJ databases">
        <authorList>
            <consortium name="Pathogen Informatics"/>
            <person name="Doyle S."/>
        </authorList>
    </citation>
    <scope>NUCLEOTIDE SEQUENCE [LARGE SCALE GENOMIC DNA]</scope>
    <source>
        <strain evidence="14 15">NCTC12872</strain>
    </source>
</reference>
<dbReference type="PANTHER" id="PTHR30069">
    <property type="entry name" value="TONB-DEPENDENT OUTER MEMBRANE RECEPTOR"/>
    <property type="match status" value="1"/>
</dbReference>